<dbReference type="AlphaFoldDB" id="A0AAE7E2J6"/>
<evidence type="ECO:0000256" key="1">
    <source>
        <dbReference type="SAM" id="Phobius"/>
    </source>
</evidence>
<proteinExistence type="predicted"/>
<dbReference type="EMBL" id="CP053840">
    <property type="protein sequence ID" value="QKF66188.1"/>
    <property type="molecule type" value="Genomic_DNA"/>
</dbReference>
<dbReference type="Proteomes" id="UP000503482">
    <property type="component" value="Chromosome"/>
</dbReference>
<reference evidence="2 3" key="1">
    <citation type="submission" date="2020-05" db="EMBL/GenBank/DDBJ databases">
        <title>Complete genome sequencing of Campylobacter and Arcobacter type strains.</title>
        <authorList>
            <person name="Miller W.G."/>
            <person name="Yee E."/>
        </authorList>
    </citation>
    <scope>NUCLEOTIDE SEQUENCE [LARGE SCALE GENOMIC DNA]</scope>
    <source>
        <strain evidence="2 3">LMG 26156</strain>
    </source>
</reference>
<keyword evidence="1" id="KW-1133">Transmembrane helix</keyword>
<keyword evidence="1" id="KW-0472">Membrane</keyword>
<dbReference type="KEGG" id="avp:AVENP_0614"/>
<sequence>MKKIIYIFLLISSYIYAHEIMMNVVDNKDNTVTVIGGETIPGALIKFESLKTGEVLFKQRLPQESELTISIPNEPYQIVLDAGPGEKVVKDGILLSGDNFDKSTIKAHVIEKLTKPEHEEEEFDSLTLSLFIIGFILLLLTIYFSAKNSNKILIQLKDSHQHT</sequence>
<keyword evidence="1" id="KW-0812">Transmembrane</keyword>
<evidence type="ECO:0000313" key="2">
    <source>
        <dbReference type="EMBL" id="QKF66188.1"/>
    </source>
</evidence>
<accession>A0AAE7E2J6</accession>
<name>A0AAE7E2J6_9BACT</name>
<feature type="transmembrane region" description="Helical" evidence="1">
    <location>
        <begin position="126"/>
        <end position="146"/>
    </location>
</feature>
<protein>
    <submittedName>
        <fullName evidence="2">Membrane protein</fullName>
    </submittedName>
</protein>
<keyword evidence="3" id="KW-1185">Reference proteome</keyword>
<dbReference type="RefSeq" id="WP_128357662.1">
    <property type="nucleotide sequence ID" value="NZ_CP053840.1"/>
</dbReference>
<gene>
    <name evidence="2" type="ORF">AVENP_0614</name>
</gene>
<evidence type="ECO:0000313" key="3">
    <source>
        <dbReference type="Proteomes" id="UP000503482"/>
    </source>
</evidence>
<organism evidence="2 3">
    <name type="scientific">Arcobacter venerupis</name>
    <dbReference type="NCBI Taxonomy" id="1054033"/>
    <lineage>
        <taxon>Bacteria</taxon>
        <taxon>Pseudomonadati</taxon>
        <taxon>Campylobacterota</taxon>
        <taxon>Epsilonproteobacteria</taxon>
        <taxon>Campylobacterales</taxon>
        <taxon>Arcobacteraceae</taxon>
        <taxon>Arcobacter</taxon>
    </lineage>
</organism>